<accession>A0ABQ3JMS0</accession>
<evidence type="ECO:0000313" key="2">
    <source>
        <dbReference type="Proteomes" id="UP000619376"/>
    </source>
</evidence>
<protein>
    <recommendedName>
        <fullName evidence="3">DUF4259 domain-containing protein</fullName>
    </recommendedName>
</protein>
<dbReference type="Proteomes" id="UP000619376">
    <property type="component" value="Unassembled WGS sequence"/>
</dbReference>
<dbReference type="InterPro" id="IPR025355">
    <property type="entry name" value="DUF4259"/>
</dbReference>
<keyword evidence="2" id="KW-1185">Reference proteome</keyword>
<reference evidence="2" key="1">
    <citation type="journal article" date="2019" name="Int. J. Syst. Evol. Microbiol.">
        <title>The Global Catalogue of Microorganisms (GCM) 10K type strain sequencing project: providing services to taxonomists for standard genome sequencing and annotation.</title>
        <authorList>
            <consortium name="The Broad Institute Genomics Platform"/>
            <consortium name="The Broad Institute Genome Sequencing Center for Infectious Disease"/>
            <person name="Wu L."/>
            <person name="Ma J."/>
        </authorList>
    </citation>
    <scope>NUCLEOTIDE SEQUENCE [LARGE SCALE GENOMIC DNA]</scope>
    <source>
        <strain evidence="2">CGMCC 1.18437</strain>
    </source>
</reference>
<proteinExistence type="predicted"/>
<gene>
    <name evidence="1" type="ORF">GCM10017781_02460</name>
</gene>
<evidence type="ECO:0008006" key="3">
    <source>
        <dbReference type="Google" id="ProtNLM"/>
    </source>
</evidence>
<name>A0ABQ3JMS0_9DEIO</name>
<comment type="caution">
    <text evidence="1">The sequence shown here is derived from an EMBL/GenBank/DDBJ whole genome shotgun (WGS) entry which is preliminary data.</text>
</comment>
<sequence>MKARLTESHYPEHMGTWGTGSFDNDSAADFIKEVVEDGAVALREALEVVLDPDLDYVEAEEGSRAIAAAEIIAAITSGDHRFVTDDDLLSWVEDADARSVSGQRALALDAVDRVVGPDSELPELWEDSEDLRDWQRDVQRLRATLG</sequence>
<organism evidence="1 2">
    <name type="scientific">Deinococcus metalli</name>
    <dbReference type="NCBI Taxonomy" id="1141878"/>
    <lineage>
        <taxon>Bacteria</taxon>
        <taxon>Thermotogati</taxon>
        <taxon>Deinococcota</taxon>
        <taxon>Deinococci</taxon>
        <taxon>Deinococcales</taxon>
        <taxon>Deinococcaceae</taxon>
        <taxon>Deinococcus</taxon>
    </lineage>
</organism>
<dbReference type="Pfam" id="PF14078">
    <property type="entry name" value="DUF4259"/>
    <property type="match status" value="1"/>
</dbReference>
<dbReference type="EMBL" id="BNAJ01000001">
    <property type="protein sequence ID" value="GHF29947.1"/>
    <property type="molecule type" value="Genomic_DNA"/>
</dbReference>
<evidence type="ECO:0000313" key="1">
    <source>
        <dbReference type="EMBL" id="GHF29947.1"/>
    </source>
</evidence>